<dbReference type="PANTHER" id="PTHR12891:SF0">
    <property type="entry name" value="MMS19 NUCLEOTIDE EXCISION REPAIR PROTEIN HOMOLOG"/>
    <property type="match status" value="1"/>
</dbReference>
<keyword evidence="3" id="KW-0677">Repeat</keyword>
<dbReference type="SUPFAM" id="SSF48371">
    <property type="entry name" value="ARM repeat"/>
    <property type="match status" value="1"/>
</dbReference>
<keyword evidence="5" id="KW-0234">DNA repair</keyword>
<keyword evidence="4 5" id="KW-0539">Nucleus</keyword>
<organism evidence="8 9">
    <name type="scientific">Kwoniella heveanensis BCC8398</name>
    <dbReference type="NCBI Taxonomy" id="1296120"/>
    <lineage>
        <taxon>Eukaryota</taxon>
        <taxon>Fungi</taxon>
        <taxon>Dikarya</taxon>
        <taxon>Basidiomycota</taxon>
        <taxon>Agaricomycotina</taxon>
        <taxon>Tremellomycetes</taxon>
        <taxon>Tremellales</taxon>
        <taxon>Cryptococcaceae</taxon>
        <taxon>Kwoniella</taxon>
    </lineage>
</organism>
<sequence length="1043" mass="115152">MDVPRIVRTQISTSELGPPKELLEGVNGGQVGLLEVIKALGEYLTSPEDDVRLKGLTFLSNLLKVITPSKVNRQATATLTNFYLSKLDDFDSLPPALQGLTILSKLPTFDDSAAVDVYKGIVENVNMKSYVQATRHLVYVLFDSLLATHRSALKEMGTAFVNSYTKMVDGEKDPRNLMLLFSIDRVILLEFDVKDHIEDFFDITFCYFPISFRPPPNDPYGITAEDLKLALRKCMAASPYFAKMALPLFLEKFSTSTGQSMKDLMLSIAACIPVYGAEAVRERGSELWEGIKTEVFYSSDTSIEAAALSAFESLIRTLYPTEKEPATGLAQDIIKECLAILNEPEKSQAMAATKILAAMLRASVSAGIFAFSQVFPQLFKQFNTPPLPSHRAPLLSTISSLLIAAQSVYTPESVRRQSQERSLEPFRGGILDVLREGLRTEGLKGPAIKGSEACVQIAGFWGREEVEDVVRGMNDILINDNDPETRAEAVSALTTISTFHPTVIEAITLPLMFHSLPDTAPPASDFTGRDKYRSILGSLTELCAQPALFQTLVIRVTTKLDLLASSSPAQDADDNMGEKLDGRECTVVYAWDLLNSLVKVIEQKTKAKHIDLSRYFDQLIPRIWTLVISAAGPRTGGDQPLFRDRRLLALVGRIGEQMIYELSSERQSKWLEAVYNAFEKGVWAEVVHAKAQVRLSGSSLRNGASSSEQDLIALYSTAIQGLKNDVRLPFDQLAAFLSSKVHWTIRVARDQWQVKYALDLICAFVNKREAELRDSLEDVLTNIWNVEVQDTSKDLEVRKRALLVYLHIVKALALLRAPLAYTALDRVIEILNLSNLDPDYVGYAASGFGILASGKGKSHLTAKLLHAQKLWNHVLAKLIAGDKEASGKDRLVYLVAFASLLPLVPASLCLSDLSTILPLILRSLSLSDPKQRTNAITTLTSILETASDSKEVDKAIHAKAVDMVQSLLKSALIEADVPSSPKVRIAALAALSLFPDVIRFEALHTQKSTVIKQLGRALDDPLRSVRKEAVECRAKWYRYGNAT</sequence>
<dbReference type="STRING" id="1296120.A0A1B9H1A6"/>
<evidence type="ECO:0000256" key="4">
    <source>
        <dbReference type="ARBA" id="ARBA00023242"/>
    </source>
</evidence>
<feature type="domain" description="MMS19 N-terminal" evidence="7">
    <location>
        <begin position="37"/>
        <end position="296"/>
    </location>
</feature>
<evidence type="ECO:0000256" key="5">
    <source>
        <dbReference type="RuleBase" id="RU367072"/>
    </source>
</evidence>
<dbReference type="GO" id="GO:0097361">
    <property type="term" value="C:cytosolic [4Fe-4S] assembly targeting complex"/>
    <property type="evidence" value="ECO:0007669"/>
    <property type="project" value="UniProtKB-UniRule"/>
</dbReference>
<comment type="similarity">
    <text evidence="2 5">Belongs to the MET18/MMS19 family.</text>
</comment>
<dbReference type="Pfam" id="PF14500">
    <property type="entry name" value="MMS19_N"/>
    <property type="match status" value="1"/>
</dbReference>
<dbReference type="InterPro" id="IPR039920">
    <property type="entry name" value="MMS19"/>
</dbReference>
<proteinExistence type="inferred from homology"/>
<dbReference type="GO" id="GO:0005634">
    <property type="term" value="C:nucleus"/>
    <property type="evidence" value="ECO:0007669"/>
    <property type="project" value="UniProtKB-SubCell"/>
</dbReference>
<evidence type="ECO:0000256" key="3">
    <source>
        <dbReference type="ARBA" id="ARBA00022737"/>
    </source>
</evidence>
<accession>A0A1B9H1A6</accession>
<comment type="function">
    <text evidence="5">Key component of the cytosolic iron-sulfur protein assembly (CIA) complex, a multiprotein complex that mediates the incorporation of iron-sulfur cluster into apoproteins specifically involved in DNA metabolism and genomic integrity. In the CIA complex, MMS19 acts as an adapter between early-acting CIA components and a subset of cellular target iron-sulfur proteins.</text>
</comment>
<dbReference type="EMBL" id="KI669493">
    <property type="protein sequence ID" value="OCF37049.1"/>
    <property type="molecule type" value="Genomic_DNA"/>
</dbReference>
<dbReference type="Gene3D" id="1.25.10.10">
    <property type="entry name" value="Leucine-rich Repeat Variant"/>
    <property type="match status" value="2"/>
</dbReference>
<feature type="domain" description="MMS19 C-terminal" evidence="6">
    <location>
        <begin position="535"/>
        <end position="995"/>
    </location>
</feature>
<name>A0A1B9H1A6_9TREE</name>
<evidence type="ECO:0000313" key="8">
    <source>
        <dbReference type="EMBL" id="OCF37049.1"/>
    </source>
</evidence>
<dbReference type="OrthoDB" id="342900at2759"/>
<dbReference type="InterPro" id="IPR011989">
    <property type="entry name" value="ARM-like"/>
</dbReference>
<comment type="subcellular location">
    <subcellularLocation>
        <location evidence="1 5">Nucleus</location>
    </subcellularLocation>
</comment>
<keyword evidence="5" id="KW-0227">DNA damage</keyword>
<dbReference type="InterPro" id="IPR024687">
    <property type="entry name" value="MMS19_C"/>
</dbReference>
<dbReference type="AlphaFoldDB" id="A0A1B9H1A6"/>
<protein>
    <recommendedName>
        <fullName evidence="5">MMS19 nucleotide excision repair protein</fullName>
    </recommendedName>
</protein>
<dbReference type="Proteomes" id="UP000092666">
    <property type="component" value="Unassembled WGS sequence"/>
</dbReference>
<evidence type="ECO:0000256" key="1">
    <source>
        <dbReference type="ARBA" id="ARBA00004123"/>
    </source>
</evidence>
<keyword evidence="9" id="KW-1185">Reference proteome</keyword>
<dbReference type="InterPro" id="IPR029240">
    <property type="entry name" value="MMS19_N"/>
</dbReference>
<evidence type="ECO:0000259" key="6">
    <source>
        <dbReference type="Pfam" id="PF12460"/>
    </source>
</evidence>
<dbReference type="Pfam" id="PF12460">
    <property type="entry name" value="MMS19_C"/>
    <property type="match status" value="1"/>
</dbReference>
<dbReference type="InterPro" id="IPR016024">
    <property type="entry name" value="ARM-type_fold"/>
</dbReference>
<dbReference type="GO" id="GO:0051604">
    <property type="term" value="P:protein maturation"/>
    <property type="evidence" value="ECO:0007669"/>
    <property type="project" value="UniProtKB-UniRule"/>
</dbReference>
<reference evidence="9" key="2">
    <citation type="submission" date="2013-12" db="EMBL/GenBank/DDBJ databases">
        <title>Evolution of pathogenesis and genome organization in the Tremellales.</title>
        <authorList>
            <person name="Cuomo C."/>
            <person name="Litvintseva A."/>
            <person name="Heitman J."/>
            <person name="Chen Y."/>
            <person name="Sun S."/>
            <person name="Springer D."/>
            <person name="Dromer F."/>
            <person name="Young S."/>
            <person name="Zeng Q."/>
            <person name="Chapman S."/>
            <person name="Gujja S."/>
            <person name="Saif S."/>
            <person name="Birren B."/>
        </authorList>
    </citation>
    <scope>NUCLEOTIDE SEQUENCE [LARGE SCALE GENOMIC DNA]</scope>
    <source>
        <strain evidence="9">BCC8398</strain>
    </source>
</reference>
<evidence type="ECO:0000259" key="7">
    <source>
        <dbReference type="Pfam" id="PF14500"/>
    </source>
</evidence>
<reference evidence="8 9" key="1">
    <citation type="submission" date="2013-07" db="EMBL/GenBank/DDBJ databases">
        <title>The Genome Sequence of Cryptococcus heveanensis BCC8398.</title>
        <authorList>
            <consortium name="The Broad Institute Genome Sequencing Platform"/>
            <person name="Cuomo C."/>
            <person name="Litvintseva A."/>
            <person name="Chen Y."/>
            <person name="Heitman J."/>
            <person name="Sun S."/>
            <person name="Springer D."/>
            <person name="Dromer F."/>
            <person name="Young S.K."/>
            <person name="Zeng Q."/>
            <person name="Gargeya S."/>
            <person name="Fitzgerald M."/>
            <person name="Abouelleil A."/>
            <person name="Alvarado L."/>
            <person name="Berlin A.M."/>
            <person name="Chapman S.B."/>
            <person name="Dewar J."/>
            <person name="Goldberg J."/>
            <person name="Griggs A."/>
            <person name="Gujja S."/>
            <person name="Hansen M."/>
            <person name="Howarth C."/>
            <person name="Imamovic A."/>
            <person name="Larimer J."/>
            <person name="McCowan C."/>
            <person name="Murphy C."/>
            <person name="Pearson M."/>
            <person name="Priest M."/>
            <person name="Roberts A."/>
            <person name="Saif S."/>
            <person name="Shea T."/>
            <person name="Sykes S."/>
            <person name="Wortman J."/>
            <person name="Nusbaum C."/>
            <person name="Birren B."/>
        </authorList>
    </citation>
    <scope>NUCLEOTIDE SEQUENCE [LARGE SCALE GENOMIC DNA]</scope>
    <source>
        <strain evidence="8 9">BCC8398</strain>
    </source>
</reference>
<evidence type="ECO:0000256" key="2">
    <source>
        <dbReference type="ARBA" id="ARBA00009340"/>
    </source>
</evidence>
<evidence type="ECO:0000313" key="9">
    <source>
        <dbReference type="Proteomes" id="UP000092666"/>
    </source>
</evidence>
<dbReference type="PANTHER" id="PTHR12891">
    <property type="entry name" value="DNA REPAIR/TRANSCRIPTION PROTEIN MET18/MMS19"/>
    <property type="match status" value="1"/>
</dbReference>
<dbReference type="GO" id="GO:0006281">
    <property type="term" value="P:DNA repair"/>
    <property type="evidence" value="ECO:0007669"/>
    <property type="project" value="UniProtKB-UniRule"/>
</dbReference>
<gene>
    <name evidence="8" type="ORF">I316_00954</name>
</gene>
<dbReference type="GO" id="GO:0016226">
    <property type="term" value="P:iron-sulfur cluster assembly"/>
    <property type="evidence" value="ECO:0007669"/>
    <property type="project" value="UniProtKB-UniRule"/>
</dbReference>